<proteinExistence type="predicted"/>
<evidence type="ECO:0000256" key="3">
    <source>
        <dbReference type="ARBA" id="ARBA00022614"/>
    </source>
</evidence>
<dbReference type="Gene3D" id="3.80.10.10">
    <property type="entry name" value="Ribonuclease Inhibitor"/>
    <property type="match status" value="1"/>
</dbReference>
<dbReference type="GO" id="GO:0042802">
    <property type="term" value="F:identical protein binding"/>
    <property type="evidence" value="ECO:0007669"/>
    <property type="project" value="Ensembl"/>
</dbReference>
<keyword evidence="3" id="KW-0433">Leucine-rich repeat</keyword>
<dbReference type="Ensembl" id="ENSPTXT00000010331.1">
    <property type="protein sequence ID" value="ENSPTXP00000009989.1"/>
    <property type="gene ID" value="ENSPTXG00000007114.1"/>
</dbReference>
<evidence type="ECO:0000256" key="5">
    <source>
        <dbReference type="ARBA" id="ARBA00022786"/>
    </source>
</evidence>
<keyword evidence="5" id="KW-0833">Ubl conjugation pathway</keyword>
<dbReference type="GO" id="GO:0005634">
    <property type="term" value="C:nucleus"/>
    <property type="evidence" value="ECO:0007669"/>
    <property type="project" value="Ensembl"/>
</dbReference>
<dbReference type="Proteomes" id="UP000472273">
    <property type="component" value="Unplaced"/>
</dbReference>
<dbReference type="PANTHER" id="PTHR15354">
    <property type="entry name" value="MUF1"/>
    <property type="match status" value="1"/>
</dbReference>
<name>A0A670YG58_PSETE</name>
<keyword evidence="8" id="KW-1185">Reference proteome</keyword>
<organism evidence="7 8">
    <name type="scientific">Pseudonaja textilis</name>
    <name type="common">Eastern brown snake</name>
    <dbReference type="NCBI Taxonomy" id="8673"/>
    <lineage>
        <taxon>Eukaryota</taxon>
        <taxon>Metazoa</taxon>
        <taxon>Chordata</taxon>
        <taxon>Craniata</taxon>
        <taxon>Vertebrata</taxon>
        <taxon>Euteleostomi</taxon>
        <taxon>Lepidosauria</taxon>
        <taxon>Squamata</taxon>
        <taxon>Bifurcata</taxon>
        <taxon>Unidentata</taxon>
        <taxon>Episquamata</taxon>
        <taxon>Toxicofera</taxon>
        <taxon>Serpentes</taxon>
        <taxon>Colubroidea</taxon>
        <taxon>Elapidae</taxon>
        <taxon>Hydrophiinae</taxon>
        <taxon>Pseudonaja</taxon>
    </lineage>
</organism>
<sequence>WTRRRKNMEIKSGEEVGRENPLRLFELSGAVISSIMGQVEKEVWELPGPILQGILPLLNIYYLERIEETAVKKGLSTEPIWCKLWFDIMKTRPSRLENIKCWRKKFLETFFSNVLRGILDVSSHQRLSDPCFLPLLYTSRHISELTIYNMLEGISELMAEHNRCVLENLAVSLRTLTFRHLLSSNLSTRHQLSLFLHRLIHHGAVNYLSMNSWPDPDPALLALILKMSAGIWNPGRTLMNAEFCHLCREKLSIQSQKLDQECRPPLGSDQLFSTAASGQFSDNELRNMKIFPSVPQEFPLGFEDAGELFRASNKSFSEPPDCQLGSSSYKSHRPHNASSKDCNAEVASVSFSPANPSQGSLPLGKSPQRRKAAITKKHSIHKKTSNIATEMEDLYDFVFTIAKEEEERAFYHKIRNVGKEEHCDNESPLPAEASRVTDTVSLGGTRTIGFTPLRAISHFRSVSTLEIFSVPLTKNTCQMLGNLLSSWVALEKLILTLNGLGSGIFSILSGLRILSQHNDYCLRVVRISDMFAHIPCMNLVHSLLSVVPLLQMLLVSFDLKTAAEWNRLEEDMGSSSLVEEIPVTYLEQLEIRFPREPLQTSLLVPVLKASGSLQSLSLDSVAISCPQEFWLLLQALKEYNPNLKKLSFHDVNLSEHSKEVLLILQSPTLQEISFSFCRLFENCTAELLTEMITAMKKNSSLTTLKVPGNRLGNHRLIALADIFAGDSSSSISHLDVSSNCIKPDGLLEFTKKLESYTDEHRECIKLTKLCLYQNWLEQDAVTAREALSRLKAICHVVSDAWDSSQAFADYISVM</sequence>
<dbReference type="SUPFAM" id="SSF52047">
    <property type="entry name" value="RNI-like"/>
    <property type="match status" value="1"/>
</dbReference>
<gene>
    <name evidence="7" type="primary">LRRC41</name>
</gene>
<keyword evidence="4" id="KW-0677">Repeat</keyword>
<protein>
    <recommendedName>
        <fullName evidence="1">Leucine-rich repeat-containing protein 41</fullName>
    </recommendedName>
</protein>
<evidence type="ECO:0000256" key="4">
    <source>
        <dbReference type="ARBA" id="ARBA00022737"/>
    </source>
</evidence>
<reference evidence="7" key="2">
    <citation type="submission" date="2025-09" db="UniProtKB">
        <authorList>
            <consortium name="Ensembl"/>
        </authorList>
    </citation>
    <scope>IDENTIFICATION</scope>
</reference>
<accession>A0A670YG58</accession>
<dbReference type="GO" id="GO:0005737">
    <property type="term" value="C:cytoplasm"/>
    <property type="evidence" value="ECO:0007669"/>
    <property type="project" value="Ensembl"/>
</dbReference>
<reference evidence="7" key="1">
    <citation type="submission" date="2025-08" db="UniProtKB">
        <authorList>
            <consortium name="Ensembl"/>
        </authorList>
    </citation>
    <scope>IDENTIFICATION</scope>
</reference>
<dbReference type="GeneTree" id="ENSGT00390000015908"/>
<dbReference type="InterPro" id="IPR026137">
    <property type="entry name" value="Leu_rpt_41"/>
</dbReference>
<evidence type="ECO:0000313" key="8">
    <source>
        <dbReference type="Proteomes" id="UP000472273"/>
    </source>
</evidence>
<dbReference type="InterPro" id="IPR032675">
    <property type="entry name" value="LRR_dom_sf"/>
</dbReference>
<evidence type="ECO:0000256" key="6">
    <source>
        <dbReference type="SAM" id="MobiDB-lite"/>
    </source>
</evidence>
<evidence type="ECO:0000313" key="7">
    <source>
        <dbReference type="Ensembl" id="ENSPTXP00000009989.1"/>
    </source>
</evidence>
<dbReference type="PANTHER" id="PTHR15354:SF1">
    <property type="entry name" value="LEUCINE-RICH REPEAT-CONTAINING PROTEIN 41"/>
    <property type="match status" value="1"/>
</dbReference>
<evidence type="ECO:0000256" key="2">
    <source>
        <dbReference type="ARBA" id="ARBA00022553"/>
    </source>
</evidence>
<evidence type="ECO:0000256" key="1">
    <source>
        <dbReference type="ARBA" id="ARBA00014201"/>
    </source>
</evidence>
<keyword evidence="2" id="KW-0597">Phosphoprotein</keyword>
<feature type="region of interest" description="Disordered" evidence="6">
    <location>
        <begin position="317"/>
        <end position="341"/>
    </location>
</feature>
<dbReference type="OMA" id="VVSDSWH"/>
<dbReference type="AlphaFoldDB" id="A0A670YG58"/>